<accession>A0A7W6ACY7</accession>
<name>A0A7W6ACY7_9HYPH</name>
<dbReference type="Gene3D" id="3.40.50.720">
    <property type="entry name" value="NAD(P)-binding Rossmann-like Domain"/>
    <property type="match status" value="1"/>
</dbReference>
<dbReference type="SUPFAM" id="SSF51735">
    <property type="entry name" value="NAD(P)-binding Rossmann-fold domains"/>
    <property type="match status" value="1"/>
</dbReference>
<keyword evidence="5" id="KW-1185">Reference proteome</keyword>
<dbReference type="InterPro" id="IPR006115">
    <property type="entry name" value="6PGDH_NADP-bd"/>
</dbReference>
<dbReference type="EMBL" id="BSPG01000020">
    <property type="protein sequence ID" value="GLS45273.1"/>
    <property type="molecule type" value="Genomic_DNA"/>
</dbReference>
<dbReference type="Proteomes" id="UP001156881">
    <property type="component" value="Unassembled WGS sequence"/>
</dbReference>
<reference evidence="2" key="4">
    <citation type="submission" date="2023-01" db="EMBL/GenBank/DDBJ databases">
        <title>Draft genome sequence of Methylobacterium brachythecii strain NBRC 107710.</title>
        <authorList>
            <person name="Sun Q."/>
            <person name="Mori K."/>
        </authorList>
    </citation>
    <scope>NUCLEOTIDE SEQUENCE</scope>
    <source>
        <strain evidence="2">NBRC 107710</strain>
    </source>
</reference>
<reference evidence="5" key="2">
    <citation type="journal article" date="2019" name="Int. J. Syst. Evol. Microbiol.">
        <title>The Global Catalogue of Microorganisms (GCM) 10K type strain sequencing project: providing services to taxonomists for standard genome sequencing and annotation.</title>
        <authorList>
            <consortium name="The Broad Institute Genomics Platform"/>
            <consortium name="The Broad Institute Genome Sequencing Center for Infectious Disease"/>
            <person name="Wu L."/>
            <person name="Ma J."/>
        </authorList>
    </citation>
    <scope>NUCLEOTIDE SEQUENCE [LARGE SCALE GENOMIC DNA]</scope>
    <source>
        <strain evidence="5">NBRC 107710</strain>
    </source>
</reference>
<sequence length="43" mass="4409">MKVGFVGLGIMGAPMAGHLIAGGNSRFLKTRREVPQALIEAGG</sequence>
<evidence type="ECO:0000313" key="5">
    <source>
        <dbReference type="Proteomes" id="UP001156881"/>
    </source>
</evidence>
<dbReference type="EMBL" id="JACIDN010000001">
    <property type="protein sequence ID" value="MBB3900972.1"/>
    <property type="molecule type" value="Genomic_DNA"/>
</dbReference>
<dbReference type="AlphaFoldDB" id="A0A7W6ACY7"/>
<reference evidence="2" key="1">
    <citation type="journal article" date="2014" name="Int. J. Syst. Evol. Microbiol.">
        <title>Complete genome of a new Firmicutes species belonging to the dominant human colonic microbiota ('Ruminococcus bicirculans') reveals two chromosomes and a selective capacity to utilize plant glucans.</title>
        <authorList>
            <consortium name="NISC Comparative Sequencing Program"/>
            <person name="Wegmann U."/>
            <person name="Louis P."/>
            <person name="Goesmann A."/>
            <person name="Henrissat B."/>
            <person name="Duncan S.H."/>
            <person name="Flint H.J."/>
        </authorList>
    </citation>
    <scope>NUCLEOTIDE SEQUENCE</scope>
    <source>
        <strain evidence="2">NBRC 107710</strain>
    </source>
</reference>
<proteinExistence type="predicted"/>
<protein>
    <submittedName>
        <fullName evidence="3">3-hydroxyisobutyrate dehydrogenase-like beta-hydroxyacid dehydrogenase</fullName>
    </submittedName>
</protein>
<gene>
    <name evidence="2" type="ORF">GCM10007884_32620</name>
    <name evidence="3" type="ORF">GGR33_000452</name>
</gene>
<dbReference type="GO" id="GO:0050661">
    <property type="term" value="F:NADP binding"/>
    <property type="evidence" value="ECO:0007669"/>
    <property type="project" value="InterPro"/>
</dbReference>
<dbReference type="Pfam" id="PF03446">
    <property type="entry name" value="NAD_binding_2"/>
    <property type="match status" value="1"/>
</dbReference>
<comment type="caution">
    <text evidence="3">The sequence shown here is derived from an EMBL/GenBank/DDBJ whole genome shotgun (WGS) entry which is preliminary data.</text>
</comment>
<dbReference type="InterPro" id="IPR002204">
    <property type="entry name" value="3-OH-isobutyrate_DH-rel_CS"/>
</dbReference>
<reference evidence="3 4" key="3">
    <citation type="submission" date="2020-08" db="EMBL/GenBank/DDBJ databases">
        <title>Genomic Encyclopedia of Type Strains, Phase IV (KMG-IV): sequencing the most valuable type-strain genomes for metagenomic binning, comparative biology and taxonomic classification.</title>
        <authorList>
            <person name="Goeker M."/>
        </authorList>
    </citation>
    <scope>NUCLEOTIDE SEQUENCE [LARGE SCALE GENOMIC DNA]</scope>
    <source>
        <strain evidence="3 4">DSM 24105</strain>
    </source>
</reference>
<evidence type="ECO:0000313" key="2">
    <source>
        <dbReference type="EMBL" id="GLS45273.1"/>
    </source>
</evidence>
<dbReference type="GO" id="GO:0016491">
    <property type="term" value="F:oxidoreductase activity"/>
    <property type="evidence" value="ECO:0007669"/>
    <property type="project" value="InterPro"/>
</dbReference>
<evidence type="ECO:0000313" key="4">
    <source>
        <dbReference type="Proteomes" id="UP000517759"/>
    </source>
</evidence>
<dbReference type="InterPro" id="IPR036291">
    <property type="entry name" value="NAD(P)-bd_dom_sf"/>
</dbReference>
<dbReference type="Proteomes" id="UP000517759">
    <property type="component" value="Unassembled WGS sequence"/>
</dbReference>
<dbReference type="GO" id="GO:0016054">
    <property type="term" value="P:organic acid catabolic process"/>
    <property type="evidence" value="ECO:0007669"/>
    <property type="project" value="UniProtKB-ARBA"/>
</dbReference>
<dbReference type="PROSITE" id="PS00895">
    <property type="entry name" value="3_HYDROXYISOBUT_DH"/>
    <property type="match status" value="1"/>
</dbReference>
<organism evidence="3 4">
    <name type="scientific">Methylobacterium brachythecii</name>
    <dbReference type="NCBI Taxonomy" id="1176177"/>
    <lineage>
        <taxon>Bacteria</taxon>
        <taxon>Pseudomonadati</taxon>
        <taxon>Pseudomonadota</taxon>
        <taxon>Alphaproteobacteria</taxon>
        <taxon>Hyphomicrobiales</taxon>
        <taxon>Methylobacteriaceae</taxon>
        <taxon>Methylobacterium</taxon>
    </lineage>
</organism>
<evidence type="ECO:0000259" key="1">
    <source>
        <dbReference type="Pfam" id="PF03446"/>
    </source>
</evidence>
<evidence type="ECO:0000313" key="3">
    <source>
        <dbReference type="EMBL" id="MBB3900972.1"/>
    </source>
</evidence>
<feature type="domain" description="6-phosphogluconate dehydrogenase NADP-binding" evidence="1">
    <location>
        <begin position="2"/>
        <end position="31"/>
    </location>
</feature>